<reference evidence="2 3" key="1">
    <citation type="submission" date="2024-01" db="EMBL/GenBank/DDBJ databases">
        <title>The genomes of 5 underutilized Papilionoideae crops provide insights into root nodulation and disease resistanc.</title>
        <authorList>
            <person name="Jiang F."/>
        </authorList>
    </citation>
    <scope>NUCLEOTIDE SEQUENCE [LARGE SCALE GENOMIC DNA]</scope>
    <source>
        <strain evidence="2">LVBAO_FW01</strain>
        <tissue evidence="2">Leaves</tissue>
    </source>
</reference>
<dbReference type="InterPro" id="IPR002925">
    <property type="entry name" value="Dienelactn_hydro"/>
</dbReference>
<keyword evidence="3" id="KW-1185">Reference proteome</keyword>
<dbReference type="Gene3D" id="3.40.50.1820">
    <property type="entry name" value="alpha/beta hydrolase"/>
    <property type="match status" value="1"/>
</dbReference>
<dbReference type="Proteomes" id="UP001367508">
    <property type="component" value="Unassembled WGS sequence"/>
</dbReference>
<dbReference type="PANTHER" id="PTHR17630:SF82">
    <property type="entry name" value="ENDO-1,3-1,4-BETA-D-GLUCANASE-LIKE PROTEIN"/>
    <property type="match status" value="1"/>
</dbReference>
<dbReference type="PANTHER" id="PTHR17630">
    <property type="entry name" value="DIENELACTONE HYDROLASE"/>
    <property type="match status" value="1"/>
</dbReference>
<dbReference type="Pfam" id="PF01738">
    <property type="entry name" value="DLH"/>
    <property type="match status" value="1"/>
</dbReference>
<gene>
    <name evidence="2" type="ORF">VNO77_05836</name>
</gene>
<dbReference type="EMBL" id="JAYMYQ010000001">
    <property type="protein sequence ID" value="KAK7363685.1"/>
    <property type="molecule type" value="Genomic_DNA"/>
</dbReference>
<evidence type="ECO:0000259" key="1">
    <source>
        <dbReference type="Pfam" id="PF01738"/>
    </source>
</evidence>
<dbReference type="GO" id="GO:0016787">
    <property type="term" value="F:hydrolase activity"/>
    <property type="evidence" value="ECO:0007669"/>
    <property type="project" value="InterPro"/>
</dbReference>
<protein>
    <recommendedName>
        <fullName evidence="1">Dienelactone hydrolase domain-containing protein</fullName>
    </recommendedName>
</protein>
<dbReference type="SUPFAM" id="SSF53474">
    <property type="entry name" value="alpha/beta-Hydrolases"/>
    <property type="match status" value="1"/>
</dbReference>
<accession>A0AAN9MZ25</accession>
<dbReference type="InterPro" id="IPR029058">
    <property type="entry name" value="AB_hydrolase_fold"/>
</dbReference>
<proteinExistence type="predicted"/>
<evidence type="ECO:0000313" key="3">
    <source>
        <dbReference type="Proteomes" id="UP001367508"/>
    </source>
</evidence>
<sequence length="115" mass="11972">MGTRTHIRVCVIKIRICIIDKVIEAAKPVIEAFKHQGASAVGAAGFCWGGRAVTDLGSSGLIHAAVLLHPTSVSVDNIRGVETPTAIIGGELDKAAPPKLLKEFEQVLAAKHGVG</sequence>
<dbReference type="AlphaFoldDB" id="A0AAN9MZ25"/>
<organism evidence="2 3">
    <name type="scientific">Canavalia gladiata</name>
    <name type="common">Sword bean</name>
    <name type="synonym">Dolichos gladiatus</name>
    <dbReference type="NCBI Taxonomy" id="3824"/>
    <lineage>
        <taxon>Eukaryota</taxon>
        <taxon>Viridiplantae</taxon>
        <taxon>Streptophyta</taxon>
        <taxon>Embryophyta</taxon>
        <taxon>Tracheophyta</taxon>
        <taxon>Spermatophyta</taxon>
        <taxon>Magnoliopsida</taxon>
        <taxon>eudicotyledons</taxon>
        <taxon>Gunneridae</taxon>
        <taxon>Pentapetalae</taxon>
        <taxon>rosids</taxon>
        <taxon>fabids</taxon>
        <taxon>Fabales</taxon>
        <taxon>Fabaceae</taxon>
        <taxon>Papilionoideae</taxon>
        <taxon>50 kb inversion clade</taxon>
        <taxon>NPAAA clade</taxon>
        <taxon>indigoferoid/millettioid clade</taxon>
        <taxon>Phaseoleae</taxon>
        <taxon>Canavalia</taxon>
    </lineage>
</organism>
<comment type="caution">
    <text evidence="2">The sequence shown here is derived from an EMBL/GenBank/DDBJ whole genome shotgun (WGS) entry which is preliminary data.</text>
</comment>
<evidence type="ECO:0000313" key="2">
    <source>
        <dbReference type="EMBL" id="KAK7363685.1"/>
    </source>
</evidence>
<name>A0AAN9MZ25_CANGL</name>
<feature type="domain" description="Dienelactone hydrolase" evidence="1">
    <location>
        <begin position="23"/>
        <end position="112"/>
    </location>
</feature>